<keyword evidence="2" id="KW-0560">Oxidoreductase</keyword>
<dbReference type="FunFam" id="3.40.50.720:FF:000084">
    <property type="entry name" value="Short-chain dehydrogenase reductase"/>
    <property type="match status" value="1"/>
</dbReference>
<keyword evidence="3" id="KW-0520">NAD</keyword>
<dbReference type="Proteomes" id="UP000460272">
    <property type="component" value="Unassembled WGS sequence"/>
</dbReference>
<dbReference type="SUPFAM" id="SSF51735">
    <property type="entry name" value="NAD(P)-binding Rossmann-fold domains"/>
    <property type="match status" value="1"/>
</dbReference>
<dbReference type="InterPro" id="IPR002347">
    <property type="entry name" value="SDR_fam"/>
</dbReference>
<dbReference type="PANTHER" id="PTHR43180">
    <property type="entry name" value="3-OXOACYL-(ACYL-CARRIER-PROTEIN) REDUCTASE (AFU_ORTHOLOGUE AFUA_6G11210)"/>
    <property type="match status" value="1"/>
</dbReference>
<comment type="similarity">
    <text evidence="1">Belongs to the short-chain dehydrogenases/reductases (SDR) family.</text>
</comment>
<feature type="compositionally biased region" description="Low complexity" evidence="6">
    <location>
        <begin position="17"/>
        <end position="31"/>
    </location>
</feature>
<keyword evidence="4" id="KW-0443">Lipid metabolism</keyword>
<protein>
    <submittedName>
        <fullName evidence="7">SDR family oxidoreductase</fullName>
    </submittedName>
</protein>
<gene>
    <name evidence="7" type="ORF">EAS64_04520</name>
</gene>
<evidence type="ECO:0000256" key="4">
    <source>
        <dbReference type="ARBA" id="ARBA00023098"/>
    </source>
</evidence>
<dbReference type="PRINTS" id="PR00080">
    <property type="entry name" value="SDRFAMILY"/>
</dbReference>
<dbReference type="NCBIfam" id="NF005559">
    <property type="entry name" value="PRK07231.1"/>
    <property type="match status" value="1"/>
</dbReference>
<evidence type="ECO:0000313" key="7">
    <source>
        <dbReference type="EMBL" id="TVZ06652.1"/>
    </source>
</evidence>
<sequence>MAETAILSGAQHPHIFRGTTPRTPRCPPSGGRKAGSVNGNELAGRVAIVTGGAGGLGRGIVERFAAEGARVVIADLNVAAGKELAESLGPAALFRAVDVADPEDVRGLVEFTLNSFGGLQVMVNNAGVSGTMHRSFLDDDLADFSQVMGVNVLGVLAGTTHAARYMATAGGGSIINVSSIGGLTAGRSVITYRASKAAVIHASKSAAIALAEYDIRVNCIAPGNITTPLLASSVAGQADADATVAATRQKMAAMRPLQRVGTAADVAEAALYLATDRSAYVTGIVMPVDGGSAAGSTVNFDRLAQLGAFQAPPG</sequence>
<keyword evidence="8" id="KW-1185">Reference proteome</keyword>
<dbReference type="PRINTS" id="PR00081">
    <property type="entry name" value="GDHRDH"/>
</dbReference>
<reference evidence="7 8" key="1">
    <citation type="submission" date="2018-11" db="EMBL/GenBank/DDBJ databases">
        <title>Trebonia kvetii gen.nov., sp.nov., a novel acidophilic actinobacterium, and proposal of the new actinobacterial family Treboniaceae fam. nov.</title>
        <authorList>
            <person name="Rapoport D."/>
            <person name="Sagova-Mareckova M."/>
            <person name="Sedlacek I."/>
            <person name="Provaznik J."/>
            <person name="Kralova S."/>
            <person name="Pavlinic D."/>
            <person name="Benes V."/>
            <person name="Kopecky J."/>
        </authorList>
    </citation>
    <scope>NUCLEOTIDE SEQUENCE [LARGE SCALE GENOMIC DNA]</scope>
    <source>
        <strain evidence="7 8">15Tr583</strain>
    </source>
</reference>
<evidence type="ECO:0000313" key="8">
    <source>
        <dbReference type="Proteomes" id="UP000460272"/>
    </source>
</evidence>
<dbReference type="InterPro" id="IPR036291">
    <property type="entry name" value="NAD(P)-bd_dom_sf"/>
</dbReference>
<name>A0A6P2C5D3_9ACTN</name>
<accession>A0A6P2C5D3</accession>
<evidence type="ECO:0000256" key="6">
    <source>
        <dbReference type="SAM" id="MobiDB-lite"/>
    </source>
</evidence>
<dbReference type="OrthoDB" id="4380821at2"/>
<evidence type="ECO:0000256" key="3">
    <source>
        <dbReference type="ARBA" id="ARBA00023027"/>
    </source>
</evidence>
<organism evidence="7 8">
    <name type="scientific">Trebonia kvetii</name>
    <dbReference type="NCBI Taxonomy" id="2480626"/>
    <lineage>
        <taxon>Bacteria</taxon>
        <taxon>Bacillati</taxon>
        <taxon>Actinomycetota</taxon>
        <taxon>Actinomycetes</taxon>
        <taxon>Streptosporangiales</taxon>
        <taxon>Treboniaceae</taxon>
        <taxon>Trebonia</taxon>
    </lineage>
</organism>
<dbReference type="PANTHER" id="PTHR43180:SF28">
    <property type="entry name" value="NAD(P)-BINDING ROSSMANN-FOLD SUPERFAMILY PROTEIN"/>
    <property type="match status" value="1"/>
</dbReference>
<comment type="caution">
    <text evidence="7">The sequence shown here is derived from an EMBL/GenBank/DDBJ whole genome shotgun (WGS) entry which is preliminary data.</text>
</comment>
<dbReference type="GO" id="GO:0016491">
    <property type="term" value="F:oxidoreductase activity"/>
    <property type="evidence" value="ECO:0007669"/>
    <property type="project" value="UniProtKB-KW"/>
</dbReference>
<proteinExistence type="inferred from homology"/>
<dbReference type="AlphaFoldDB" id="A0A6P2C5D3"/>
<dbReference type="CDD" id="cd05233">
    <property type="entry name" value="SDR_c"/>
    <property type="match status" value="1"/>
</dbReference>
<evidence type="ECO:0000256" key="1">
    <source>
        <dbReference type="ARBA" id="ARBA00006484"/>
    </source>
</evidence>
<evidence type="ECO:0000256" key="5">
    <source>
        <dbReference type="ARBA" id="ARBA00023221"/>
    </source>
</evidence>
<dbReference type="Pfam" id="PF13561">
    <property type="entry name" value="adh_short_C2"/>
    <property type="match status" value="1"/>
</dbReference>
<dbReference type="GO" id="GO:0008202">
    <property type="term" value="P:steroid metabolic process"/>
    <property type="evidence" value="ECO:0007669"/>
    <property type="project" value="UniProtKB-KW"/>
</dbReference>
<evidence type="ECO:0000256" key="2">
    <source>
        <dbReference type="ARBA" id="ARBA00023002"/>
    </source>
</evidence>
<dbReference type="EMBL" id="RPFW01000001">
    <property type="protein sequence ID" value="TVZ06652.1"/>
    <property type="molecule type" value="Genomic_DNA"/>
</dbReference>
<keyword evidence="5" id="KW-0753">Steroid metabolism</keyword>
<feature type="region of interest" description="Disordered" evidence="6">
    <location>
        <begin position="14"/>
        <end position="37"/>
    </location>
</feature>
<dbReference type="Gene3D" id="3.40.50.720">
    <property type="entry name" value="NAD(P)-binding Rossmann-like Domain"/>
    <property type="match status" value="1"/>
</dbReference>